<dbReference type="EMBL" id="SGXC01000002">
    <property type="protein sequence ID" value="RZS81351.1"/>
    <property type="molecule type" value="Genomic_DNA"/>
</dbReference>
<dbReference type="PANTHER" id="PTHR23025">
    <property type="entry name" value="TRIACYLGLYCEROL LIPASE"/>
    <property type="match status" value="1"/>
</dbReference>
<evidence type="ECO:0000313" key="3">
    <source>
        <dbReference type="EMBL" id="RZS81351.1"/>
    </source>
</evidence>
<dbReference type="RefSeq" id="WP_130359078.1">
    <property type="nucleotide sequence ID" value="NZ_SGXC01000002.1"/>
</dbReference>
<feature type="compositionally biased region" description="Basic and acidic residues" evidence="1">
    <location>
        <begin position="315"/>
        <end position="326"/>
    </location>
</feature>
<protein>
    <submittedName>
        <fullName evidence="3">Acetyl esterase</fullName>
    </submittedName>
</protein>
<proteinExistence type="predicted"/>
<organism evidence="3 4">
    <name type="scientific">Pigmentiphaga kullae</name>
    <dbReference type="NCBI Taxonomy" id="151784"/>
    <lineage>
        <taxon>Bacteria</taxon>
        <taxon>Pseudomonadati</taxon>
        <taxon>Pseudomonadota</taxon>
        <taxon>Betaproteobacteria</taxon>
        <taxon>Burkholderiales</taxon>
        <taxon>Alcaligenaceae</taxon>
        <taxon>Pigmentiphaga</taxon>
    </lineage>
</organism>
<dbReference type="InterPro" id="IPR029058">
    <property type="entry name" value="AB_hydrolase_fold"/>
</dbReference>
<dbReference type="GO" id="GO:0004771">
    <property type="term" value="F:sterol ester esterase activity"/>
    <property type="evidence" value="ECO:0007669"/>
    <property type="project" value="TreeGrafter"/>
</dbReference>
<reference evidence="3 4" key="1">
    <citation type="submission" date="2019-02" db="EMBL/GenBank/DDBJ databases">
        <title>Genomic Encyclopedia of Type Strains, Phase IV (KMG-IV): sequencing the most valuable type-strain genomes for metagenomic binning, comparative biology and taxonomic classification.</title>
        <authorList>
            <person name="Goeker M."/>
        </authorList>
    </citation>
    <scope>NUCLEOTIDE SEQUENCE [LARGE SCALE GENOMIC DNA]</scope>
    <source>
        <strain evidence="3 4">K24</strain>
    </source>
</reference>
<gene>
    <name evidence="3" type="ORF">EV675_3974</name>
</gene>
<dbReference type="Proteomes" id="UP000292445">
    <property type="component" value="Unassembled WGS sequence"/>
</dbReference>
<sequence>MTAAPLPVLDPLIAAELARLKAAGCAQADPTVLPLAEARAQQDRYFAAINARLPPIASTRDLTVAGAQGDMRARLYRPAICRDDAFVVFVRGAGWWAGGLDSHEAVCRGIANATSRSVVALDYRRSPEHVFPAQRDDVVAGVEWLLDHANDLDLPARAVLWGESAGASLCVLTWRRLADAGRAAALPCLILFYGNLGGPRENLRPQSKWVWQQYLGPAWPHPPDSVVPAKTGLHDFPPVWLGVGDADPLIEDSRMFAGRLAGMNRQHELTVYPGMPHGFSGYAESVPMAAGAARDAAVFMGRALGGVSGPLQRQPDTKAEGESLFT</sequence>
<comment type="caution">
    <text evidence="3">The sequence shown here is derived from an EMBL/GenBank/DDBJ whole genome shotgun (WGS) entry which is preliminary data.</text>
</comment>
<dbReference type="AlphaFoldDB" id="A0A4Q7NE22"/>
<dbReference type="PANTHER" id="PTHR23025:SF3">
    <property type="entry name" value="HORMONE-SENSITIVE LIPASE"/>
    <property type="match status" value="1"/>
</dbReference>
<accession>A0A4Q7NE22</accession>
<evidence type="ECO:0000259" key="2">
    <source>
        <dbReference type="Pfam" id="PF07859"/>
    </source>
</evidence>
<evidence type="ECO:0000313" key="4">
    <source>
        <dbReference type="Proteomes" id="UP000292445"/>
    </source>
</evidence>
<dbReference type="OrthoDB" id="9771666at2"/>
<feature type="region of interest" description="Disordered" evidence="1">
    <location>
        <begin position="307"/>
        <end position="326"/>
    </location>
</feature>
<keyword evidence="4" id="KW-1185">Reference proteome</keyword>
<dbReference type="InterPro" id="IPR013094">
    <property type="entry name" value="AB_hydrolase_3"/>
</dbReference>
<dbReference type="Pfam" id="PF07859">
    <property type="entry name" value="Abhydrolase_3"/>
    <property type="match status" value="1"/>
</dbReference>
<dbReference type="SUPFAM" id="SSF53474">
    <property type="entry name" value="alpha/beta-Hydrolases"/>
    <property type="match status" value="1"/>
</dbReference>
<dbReference type="GO" id="GO:0004806">
    <property type="term" value="F:triacylglycerol lipase activity"/>
    <property type="evidence" value="ECO:0007669"/>
    <property type="project" value="TreeGrafter"/>
</dbReference>
<dbReference type="GO" id="GO:0005829">
    <property type="term" value="C:cytosol"/>
    <property type="evidence" value="ECO:0007669"/>
    <property type="project" value="TreeGrafter"/>
</dbReference>
<evidence type="ECO:0000256" key="1">
    <source>
        <dbReference type="SAM" id="MobiDB-lite"/>
    </source>
</evidence>
<dbReference type="GO" id="GO:0019433">
    <property type="term" value="P:triglyceride catabolic process"/>
    <property type="evidence" value="ECO:0007669"/>
    <property type="project" value="TreeGrafter"/>
</dbReference>
<dbReference type="Gene3D" id="3.40.50.1820">
    <property type="entry name" value="alpha/beta hydrolase"/>
    <property type="match status" value="1"/>
</dbReference>
<feature type="domain" description="Alpha/beta hydrolase fold-3" evidence="2">
    <location>
        <begin position="87"/>
        <end position="279"/>
    </location>
</feature>
<name>A0A4Q7NE22_9BURK</name>